<keyword evidence="5" id="KW-0732">Signal</keyword>
<evidence type="ECO:0000256" key="2">
    <source>
        <dbReference type="ARBA" id="ARBA00022723"/>
    </source>
</evidence>
<dbReference type="Proteomes" id="UP000004162">
    <property type="component" value="Unassembled WGS sequence"/>
</dbReference>
<protein>
    <submittedName>
        <fullName evidence="7">C-type cytochrome, putative</fullName>
    </submittedName>
</protein>
<dbReference type="GO" id="GO:0046872">
    <property type="term" value="F:metal ion binding"/>
    <property type="evidence" value="ECO:0007669"/>
    <property type="project" value="UniProtKB-KW"/>
</dbReference>
<dbReference type="PROSITE" id="PS51007">
    <property type="entry name" value="CYTC"/>
    <property type="match status" value="1"/>
</dbReference>
<reference evidence="7 8" key="2">
    <citation type="submission" date="2006-07" db="EMBL/GenBank/DDBJ databases">
        <title>Sequencing of the draft genome and assembly of Chlorobium ferroxidans DSM 13031.</title>
        <authorList>
            <consortium name="US DOE Joint Genome Institute (JGI-PGF)"/>
            <person name="Copeland A."/>
            <person name="Lucas S."/>
            <person name="Lapidus A."/>
            <person name="Barry K."/>
            <person name="Glavina del Rio T."/>
            <person name="Dalin E."/>
            <person name="Tice H."/>
            <person name="Bruce D."/>
            <person name="Pitluck S."/>
            <person name="Richardson P."/>
        </authorList>
    </citation>
    <scope>NUCLEOTIDE SEQUENCE [LARGE SCALE GENOMIC DNA]</scope>
    <source>
        <strain evidence="7 8">DSM 13031</strain>
    </source>
</reference>
<organism evidence="7 8">
    <name type="scientific">Chlorobium ferrooxidans DSM 13031</name>
    <dbReference type="NCBI Taxonomy" id="377431"/>
    <lineage>
        <taxon>Bacteria</taxon>
        <taxon>Pseudomonadati</taxon>
        <taxon>Chlorobiota</taxon>
        <taxon>Chlorobiia</taxon>
        <taxon>Chlorobiales</taxon>
        <taxon>Chlorobiaceae</taxon>
        <taxon>Chlorobium/Pelodictyon group</taxon>
        <taxon>Chlorobium</taxon>
    </lineage>
</organism>
<dbReference type="GO" id="GO:0020037">
    <property type="term" value="F:heme binding"/>
    <property type="evidence" value="ECO:0007669"/>
    <property type="project" value="InterPro"/>
</dbReference>
<name>Q0YPE7_9CHLB</name>
<dbReference type="AlphaFoldDB" id="Q0YPE7"/>
<feature type="domain" description="Cytochrome c" evidence="6">
    <location>
        <begin position="24"/>
        <end position="119"/>
    </location>
</feature>
<keyword evidence="3 4" id="KW-0408">Iron</keyword>
<dbReference type="Gene3D" id="1.10.760.10">
    <property type="entry name" value="Cytochrome c-like domain"/>
    <property type="match status" value="1"/>
</dbReference>
<dbReference type="GO" id="GO:0009055">
    <property type="term" value="F:electron transfer activity"/>
    <property type="evidence" value="ECO:0007669"/>
    <property type="project" value="InterPro"/>
</dbReference>
<dbReference type="InterPro" id="IPR009056">
    <property type="entry name" value="Cyt_c-like_dom"/>
</dbReference>
<accession>Q0YPE7</accession>
<dbReference type="Pfam" id="PF00034">
    <property type="entry name" value="Cytochrom_C"/>
    <property type="match status" value="1"/>
</dbReference>
<dbReference type="OrthoDB" id="595375at2"/>
<evidence type="ECO:0000256" key="3">
    <source>
        <dbReference type="ARBA" id="ARBA00023004"/>
    </source>
</evidence>
<feature type="signal peptide" evidence="5">
    <location>
        <begin position="1"/>
        <end position="20"/>
    </location>
</feature>
<reference evidence="7 8" key="1">
    <citation type="submission" date="2006-07" db="EMBL/GenBank/DDBJ databases">
        <title>Annotation of the draft genome assembly of Chlorobium ferroxidans DSM 13031.</title>
        <authorList>
            <consortium name="US DOE Joint Genome Institute (JGI-ORNL)"/>
            <person name="Larimer F."/>
            <person name="Land M."/>
            <person name="Hauser L."/>
        </authorList>
    </citation>
    <scope>NUCLEOTIDE SEQUENCE [LARGE SCALE GENOMIC DNA]</scope>
    <source>
        <strain evidence="7 8">DSM 13031</strain>
    </source>
</reference>
<evidence type="ECO:0000256" key="1">
    <source>
        <dbReference type="ARBA" id="ARBA00022617"/>
    </source>
</evidence>
<evidence type="ECO:0000313" key="7">
    <source>
        <dbReference type="EMBL" id="EAT58186.1"/>
    </source>
</evidence>
<dbReference type="EMBL" id="AASE01000028">
    <property type="protein sequence ID" value="EAT58186.1"/>
    <property type="molecule type" value="Genomic_DNA"/>
</dbReference>
<evidence type="ECO:0000313" key="8">
    <source>
        <dbReference type="Proteomes" id="UP000004162"/>
    </source>
</evidence>
<keyword evidence="8" id="KW-1185">Reference proteome</keyword>
<evidence type="ECO:0000259" key="6">
    <source>
        <dbReference type="PROSITE" id="PS51007"/>
    </source>
</evidence>
<evidence type="ECO:0000256" key="5">
    <source>
        <dbReference type="SAM" id="SignalP"/>
    </source>
</evidence>
<gene>
    <name evidence="7" type="ORF">CferDRAFT_0305</name>
</gene>
<proteinExistence type="predicted"/>
<feature type="chain" id="PRO_5004179192" evidence="5">
    <location>
        <begin position="21"/>
        <end position="137"/>
    </location>
</feature>
<dbReference type="SUPFAM" id="SSF46626">
    <property type="entry name" value="Cytochrome c"/>
    <property type="match status" value="1"/>
</dbReference>
<evidence type="ECO:0000256" key="4">
    <source>
        <dbReference type="PROSITE-ProRule" id="PRU00433"/>
    </source>
</evidence>
<dbReference type="RefSeq" id="WP_006367224.1">
    <property type="nucleotide sequence ID" value="NZ_AASE01000028.1"/>
</dbReference>
<comment type="caution">
    <text evidence="7">The sequence shown here is derived from an EMBL/GenBank/DDBJ whole genome shotgun (WGS) entry which is preliminary data.</text>
</comment>
<keyword evidence="2 4" id="KW-0479">Metal-binding</keyword>
<keyword evidence="1 4" id="KW-0349">Heme</keyword>
<sequence length="137" mass="14935">MKKIMSICVLSGLLSGLSPASMTAATLSGEAIFNRNCSVCHSIAPPPKAAPPIMPLSNRYHLKFQTKKEGVNHMVAYLKAPSKAKAVDPQAITRFGLMPPLRLPDAELRAVAEWVWDQYNPNMGTGRGMGQGMGRRW</sequence>
<dbReference type="InterPro" id="IPR036909">
    <property type="entry name" value="Cyt_c-like_dom_sf"/>
</dbReference>